<evidence type="ECO:0000256" key="2">
    <source>
        <dbReference type="ARBA" id="ARBA00022527"/>
    </source>
</evidence>
<dbReference type="InterPro" id="IPR008271">
    <property type="entry name" value="Ser/Thr_kinase_AS"/>
</dbReference>
<evidence type="ECO:0000313" key="11">
    <source>
        <dbReference type="EMBL" id="CAD5208884.1"/>
    </source>
</evidence>
<dbReference type="EMBL" id="CAJFDI010000001">
    <property type="protein sequence ID" value="CAD5208884.1"/>
    <property type="molecule type" value="Genomic_DNA"/>
</dbReference>
<evidence type="ECO:0000256" key="3">
    <source>
        <dbReference type="ARBA" id="ARBA00022679"/>
    </source>
</evidence>
<dbReference type="AlphaFoldDB" id="A0A7I8XAT8"/>
<gene>
    <name evidence="11" type="ORF">BXYJ_LOCUS1120</name>
</gene>
<dbReference type="SUPFAM" id="SSF56112">
    <property type="entry name" value="Protein kinase-like (PK-like)"/>
    <property type="match status" value="1"/>
</dbReference>
<evidence type="ECO:0000256" key="9">
    <source>
        <dbReference type="SAM" id="MobiDB-lite"/>
    </source>
</evidence>
<feature type="domain" description="Protein kinase" evidence="10">
    <location>
        <begin position="36"/>
        <end position="297"/>
    </location>
</feature>
<dbReference type="Gene3D" id="1.10.510.10">
    <property type="entry name" value="Transferase(Phosphotransferase) domain 1"/>
    <property type="match status" value="1"/>
</dbReference>
<proteinExistence type="inferred from homology"/>
<name>A0A7I8XAT8_BURXY</name>
<dbReference type="EMBL" id="CAJFCV020000001">
    <property type="protein sequence ID" value="CAG9083234.1"/>
    <property type="molecule type" value="Genomic_DNA"/>
</dbReference>
<dbReference type="PANTHER" id="PTHR46716:SF1">
    <property type="entry name" value="MITOGEN-ACTIVATED PROTEIN KINASE KINASE KINASE 7"/>
    <property type="match status" value="1"/>
</dbReference>
<keyword evidence="6 7" id="KW-0067">ATP-binding</keyword>
<dbReference type="PANTHER" id="PTHR46716">
    <property type="entry name" value="MITOGEN-ACTIVATED PROTEIN KINASE KINASE KINASE 7"/>
    <property type="match status" value="1"/>
</dbReference>
<comment type="caution">
    <text evidence="11">The sequence shown here is derived from an EMBL/GenBank/DDBJ whole genome shotgun (WGS) entry which is preliminary data.</text>
</comment>
<dbReference type="InterPro" id="IPR001245">
    <property type="entry name" value="Ser-Thr/Tyr_kinase_cat_dom"/>
</dbReference>
<evidence type="ECO:0000256" key="6">
    <source>
        <dbReference type="ARBA" id="ARBA00022840"/>
    </source>
</evidence>
<dbReference type="SMART" id="SM00220">
    <property type="entry name" value="S_TKc"/>
    <property type="match status" value="1"/>
</dbReference>
<keyword evidence="5" id="KW-0418">Kinase</keyword>
<protein>
    <submittedName>
        <fullName evidence="11">(pine wood nematode) hypothetical protein</fullName>
    </submittedName>
</protein>
<keyword evidence="2 8" id="KW-0723">Serine/threonine-protein kinase</keyword>
<evidence type="ECO:0000256" key="8">
    <source>
        <dbReference type="RuleBase" id="RU000304"/>
    </source>
</evidence>
<reference evidence="11" key="1">
    <citation type="submission" date="2020-09" db="EMBL/GenBank/DDBJ databases">
        <authorList>
            <person name="Kikuchi T."/>
        </authorList>
    </citation>
    <scope>NUCLEOTIDE SEQUENCE</scope>
    <source>
        <strain evidence="11">Ka4C1</strain>
    </source>
</reference>
<dbReference type="PRINTS" id="PR00109">
    <property type="entry name" value="TYRKINASE"/>
</dbReference>
<dbReference type="GO" id="GO:0006955">
    <property type="term" value="P:immune response"/>
    <property type="evidence" value="ECO:0007669"/>
    <property type="project" value="TreeGrafter"/>
</dbReference>
<evidence type="ECO:0000313" key="12">
    <source>
        <dbReference type="Proteomes" id="UP000659654"/>
    </source>
</evidence>
<dbReference type="Pfam" id="PF00069">
    <property type="entry name" value="Pkinase"/>
    <property type="match status" value="1"/>
</dbReference>
<dbReference type="GO" id="GO:0007254">
    <property type="term" value="P:JNK cascade"/>
    <property type="evidence" value="ECO:0007669"/>
    <property type="project" value="TreeGrafter"/>
</dbReference>
<evidence type="ECO:0000256" key="7">
    <source>
        <dbReference type="PROSITE-ProRule" id="PRU10141"/>
    </source>
</evidence>
<dbReference type="GO" id="GO:0006950">
    <property type="term" value="P:response to stress"/>
    <property type="evidence" value="ECO:0007669"/>
    <property type="project" value="UniProtKB-ARBA"/>
</dbReference>
<evidence type="ECO:0000256" key="5">
    <source>
        <dbReference type="ARBA" id="ARBA00022777"/>
    </source>
</evidence>
<organism evidence="11 12">
    <name type="scientific">Bursaphelenchus xylophilus</name>
    <name type="common">Pinewood nematode worm</name>
    <name type="synonym">Aphelenchoides xylophilus</name>
    <dbReference type="NCBI Taxonomy" id="6326"/>
    <lineage>
        <taxon>Eukaryota</taxon>
        <taxon>Metazoa</taxon>
        <taxon>Ecdysozoa</taxon>
        <taxon>Nematoda</taxon>
        <taxon>Chromadorea</taxon>
        <taxon>Rhabditida</taxon>
        <taxon>Tylenchina</taxon>
        <taxon>Tylenchomorpha</taxon>
        <taxon>Aphelenchoidea</taxon>
        <taxon>Aphelenchoididae</taxon>
        <taxon>Bursaphelenchus</taxon>
    </lineage>
</organism>
<dbReference type="PROSITE" id="PS00107">
    <property type="entry name" value="PROTEIN_KINASE_ATP"/>
    <property type="match status" value="1"/>
</dbReference>
<dbReference type="Proteomes" id="UP000582659">
    <property type="component" value="Unassembled WGS sequence"/>
</dbReference>
<evidence type="ECO:0000259" key="10">
    <source>
        <dbReference type="PROSITE" id="PS50011"/>
    </source>
</evidence>
<keyword evidence="12" id="KW-1185">Reference proteome</keyword>
<sequence length="450" mass="50948">MQPLSVDVTPSTSSALPSSDVKYDQVNYSEVHFPDFSSVRRLGRGSYGTVVQGLFRGRPVAVKLLESDLDREHIDNEAKVLHSFKHENIIRFYATFYGLQSGLLLELMEGGSLHELLHQNKHIQYFACHLIGWAQQVLSALSYLHSHGYVHRDLKPSNMLLTNDFITLKLCDFGTATELRTSMTNNRGSAAWMAPEVFRGKRYDQKCDIFSFGIFLWEMTARRQPFSDNEESNAYTILWQVSEGKRPPKLNCPPHLMTLMERCWNDKPLLRPDVEEIVKEIDIVCAGIYPNRYMPLIDKTSGSQAFARPPNVPQNYSIPPPYPGTSNYHLHNRSPVPPPIPPPPRINGHIRTSSHDFNLYGRPPHPPQRTSTNFGQAVDYHPLISPQPLTHHPPPHLPIQPGDIGWRRSSEPPLSDSDSGYGTNRPPKPKKKDGIRNLIGHLADSISKHL</sequence>
<keyword evidence="3" id="KW-0808">Transferase</keyword>
<dbReference type="InterPro" id="IPR017441">
    <property type="entry name" value="Protein_kinase_ATP_BS"/>
</dbReference>
<feature type="compositionally biased region" description="Pro residues" evidence="9">
    <location>
        <begin position="335"/>
        <end position="345"/>
    </location>
</feature>
<dbReference type="SMR" id="A0A7I8XAT8"/>
<feature type="region of interest" description="Disordered" evidence="9">
    <location>
        <begin position="308"/>
        <end position="437"/>
    </location>
</feature>
<keyword evidence="4 7" id="KW-0547">Nucleotide-binding</keyword>
<dbReference type="GO" id="GO:0005524">
    <property type="term" value="F:ATP binding"/>
    <property type="evidence" value="ECO:0007669"/>
    <property type="project" value="UniProtKB-UniRule"/>
</dbReference>
<dbReference type="PROSITE" id="PS50011">
    <property type="entry name" value="PROTEIN_KINASE_DOM"/>
    <property type="match status" value="1"/>
</dbReference>
<dbReference type="GO" id="GO:0004709">
    <property type="term" value="F:MAP kinase kinase kinase activity"/>
    <property type="evidence" value="ECO:0007669"/>
    <property type="project" value="TreeGrafter"/>
</dbReference>
<dbReference type="OrthoDB" id="10013149at2759"/>
<dbReference type="GO" id="GO:0043123">
    <property type="term" value="P:positive regulation of canonical NF-kappaB signal transduction"/>
    <property type="evidence" value="ECO:0007669"/>
    <property type="project" value="TreeGrafter"/>
</dbReference>
<dbReference type="InterPro" id="IPR000719">
    <property type="entry name" value="Prot_kinase_dom"/>
</dbReference>
<dbReference type="InterPro" id="IPR011009">
    <property type="entry name" value="Kinase-like_dom_sf"/>
</dbReference>
<accession>A0A7I8XAT8</accession>
<evidence type="ECO:0000256" key="1">
    <source>
        <dbReference type="ARBA" id="ARBA00006529"/>
    </source>
</evidence>
<dbReference type="GO" id="GO:0019899">
    <property type="term" value="F:enzyme binding"/>
    <property type="evidence" value="ECO:0007669"/>
    <property type="project" value="UniProtKB-ARBA"/>
</dbReference>
<dbReference type="Proteomes" id="UP000659654">
    <property type="component" value="Unassembled WGS sequence"/>
</dbReference>
<feature type="binding site" evidence="7">
    <location>
        <position position="63"/>
    </location>
    <ligand>
        <name>ATP</name>
        <dbReference type="ChEBI" id="CHEBI:30616"/>
    </ligand>
</feature>
<dbReference type="Gene3D" id="3.30.200.20">
    <property type="entry name" value="Phosphorylase Kinase, domain 1"/>
    <property type="match status" value="1"/>
</dbReference>
<comment type="similarity">
    <text evidence="1">Belongs to the protein kinase superfamily. STE Ser/Thr protein kinase family. MAP kinase kinase kinase subfamily.</text>
</comment>
<dbReference type="PROSITE" id="PS00108">
    <property type="entry name" value="PROTEIN_KINASE_ST"/>
    <property type="match status" value="1"/>
</dbReference>
<evidence type="ECO:0000256" key="4">
    <source>
        <dbReference type="ARBA" id="ARBA00022741"/>
    </source>
</evidence>